<dbReference type="SUPFAM" id="SSF51126">
    <property type="entry name" value="Pectin lyase-like"/>
    <property type="match status" value="1"/>
</dbReference>
<dbReference type="Proteomes" id="UP000294802">
    <property type="component" value="Unassembled WGS sequence"/>
</dbReference>
<accession>A0A4R6BV76</accession>
<dbReference type="Gene3D" id="2.160.20.10">
    <property type="entry name" value="Single-stranded right-handed beta-helix, Pectin lyase-like"/>
    <property type="match status" value="1"/>
</dbReference>
<proteinExistence type="predicted"/>
<evidence type="ECO:0000259" key="1">
    <source>
        <dbReference type="Pfam" id="PF12708"/>
    </source>
</evidence>
<dbReference type="GO" id="GO:0016829">
    <property type="term" value="F:lyase activity"/>
    <property type="evidence" value="ECO:0007669"/>
    <property type="project" value="UniProtKB-KW"/>
</dbReference>
<evidence type="ECO:0000313" key="3">
    <source>
        <dbReference type="Proteomes" id="UP000294802"/>
    </source>
</evidence>
<dbReference type="InterPro" id="IPR012334">
    <property type="entry name" value="Pectin_lyas_fold"/>
</dbReference>
<protein>
    <submittedName>
        <fullName evidence="2">Pectate lyase</fullName>
    </submittedName>
</protein>
<dbReference type="AlphaFoldDB" id="A0A4R6BV76"/>
<name>A0A4R6BV76_9STAP</name>
<reference evidence="2 3" key="1">
    <citation type="submission" date="2019-01" db="EMBL/GenBank/DDBJ databases">
        <title>Draft genome sequences of the type strains of six Macrococcus species.</title>
        <authorList>
            <person name="Mazhar S."/>
            <person name="Altermann E."/>
            <person name="Hill C."/>
            <person name="Mcauliffe O."/>
        </authorList>
    </citation>
    <scope>NUCLEOTIDE SEQUENCE [LARGE SCALE GENOMIC DNA]</scope>
    <source>
        <strain evidence="2 3">CCM4815</strain>
    </source>
</reference>
<gene>
    <name evidence="2" type="ORF">ERX29_04515</name>
</gene>
<keyword evidence="3" id="KW-1185">Reference proteome</keyword>
<dbReference type="InterPro" id="IPR011050">
    <property type="entry name" value="Pectin_lyase_fold/virulence"/>
</dbReference>
<feature type="domain" description="Rhamnogalacturonase A/B/Epimerase-like pectate lyase" evidence="1">
    <location>
        <begin position="6"/>
        <end position="61"/>
    </location>
</feature>
<dbReference type="RefSeq" id="WP_133443506.1">
    <property type="nucleotide sequence ID" value="NZ_SCWB01000006.1"/>
</dbReference>
<organism evidence="2 3">
    <name type="scientific">Macrococcus lamae</name>
    <dbReference type="NCBI Taxonomy" id="198484"/>
    <lineage>
        <taxon>Bacteria</taxon>
        <taxon>Bacillati</taxon>
        <taxon>Bacillota</taxon>
        <taxon>Bacilli</taxon>
        <taxon>Bacillales</taxon>
        <taxon>Staphylococcaceae</taxon>
        <taxon>Macrococcus</taxon>
    </lineage>
</organism>
<dbReference type="EMBL" id="SCWB01000006">
    <property type="protein sequence ID" value="TDM12084.1"/>
    <property type="molecule type" value="Genomic_DNA"/>
</dbReference>
<dbReference type="Pfam" id="PF12708">
    <property type="entry name" value="Pect-lyase_RHGA_epim"/>
    <property type="match status" value="1"/>
</dbReference>
<comment type="caution">
    <text evidence="2">The sequence shown here is derived from an EMBL/GenBank/DDBJ whole genome shotgun (WGS) entry which is preliminary data.</text>
</comment>
<dbReference type="InterPro" id="IPR024535">
    <property type="entry name" value="RHGA/B-epi-like_pectate_lyase"/>
</dbReference>
<keyword evidence="2" id="KW-0456">Lyase</keyword>
<evidence type="ECO:0000313" key="2">
    <source>
        <dbReference type="EMBL" id="TDM12084.1"/>
    </source>
</evidence>
<dbReference type="OrthoDB" id="2404754at2"/>
<sequence length="379" mass="42668">MTKNQINVKNYGAQGRNVLFDTIGIQHALNEAKKGPVEVYVPAGTYYIGKELVIYAHTTLVLHEQAVLRRMSPFAMLKNGTKPGYKGYDGNGHITIRGGTFDQYGHVLNFNNSIMSLGHAREIMIENVTFKNVVQGHAIDACGIDGFEVRDCKFLGFRDDTGMRAFSEAVQIDLQLKDSFPKFGEYDGTPTKNVIISGCYFGNSDEPMMKPWNRAIGSHASSYEIYYENIFIENNTFDRMGDYALTFLKSKVLRITGNTFNDCEGGVRYLAVKQGKYSYDLSGIDRGVQAGEMTMIDNNHFHSINSKYSILFQSFEGVKNKDIYIINNTFSEDESCRVKIGSASGVVCAKNSHLKKVKREEVENFYDELMTKEENKGEK</sequence>